<dbReference type="RefSeq" id="XP_007389334.1">
    <property type="nucleotide sequence ID" value="XM_007389272.1"/>
</dbReference>
<feature type="compositionally biased region" description="Basic and acidic residues" evidence="1">
    <location>
        <begin position="1"/>
        <end position="25"/>
    </location>
</feature>
<name>R7S0Q7_PUNST</name>
<gene>
    <name evidence="2" type="ORF">PUNSTDRAFT_48109</name>
</gene>
<organism evidence="2 3">
    <name type="scientific">Punctularia strigosozonata (strain HHB-11173)</name>
    <name type="common">White-rot fungus</name>
    <dbReference type="NCBI Taxonomy" id="741275"/>
    <lineage>
        <taxon>Eukaryota</taxon>
        <taxon>Fungi</taxon>
        <taxon>Dikarya</taxon>
        <taxon>Basidiomycota</taxon>
        <taxon>Agaricomycotina</taxon>
        <taxon>Agaricomycetes</taxon>
        <taxon>Corticiales</taxon>
        <taxon>Punctulariaceae</taxon>
        <taxon>Punctularia</taxon>
    </lineage>
</organism>
<dbReference type="HOGENOM" id="CLU_985375_0_0_1"/>
<sequence>MSRGNEKIVEHQTSHRISEAPEKNQDCGLLDPELEATVQGLPPLSLHIYRIDSPDDPGLMLFSSFKQWQINVPELKRIITSKGTPKCANPARIDPSHFKVIKGYGGSEYLGNDNKISIFFNIGVVQNSYLTGEGKRFANTDKFVHGISLAALAYEFNRQFSFMMTVTGDQDDRVRIPYEEGELDFNTRPGGPNAVTFRSSRRKHQMVVGARSVTVPTDGMPVPGVSHLVRWSAGKSSLGYTDKVPVYDGRDLEKVVLDGNDFDPNVLPLFPADVEDNMIVMVGYAINRWTKAGVEGYVDVRLSFNIVYAVVLAGNEGIETINS</sequence>
<reference evidence="3" key="1">
    <citation type="journal article" date="2012" name="Science">
        <title>The Paleozoic origin of enzymatic lignin decomposition reconstructed from 31 fungal genomes.</title>
        <authorList>
            <person name="Floudas D."/>
            <person name="Binder M."/>
            <person name="Riley R."/>
            <person name="Barry K."/>
            <person name="Blanchette R.A."/>
            <person name="Henrissat B."/>
            <person name="Martinez A.T."/>
            <person name="Otillar R."/>
            <person name="Spatafora J.W."/>
            <person name="Yadav J.S."/>
            <person name="Aerts A."/>
            <person name="Benoit I."/>
            <person name="Boyd A."/>
            <person name="Carlson A."/>
            <person name="Copeland A."/>
            <person name="Coutinho P.M."/>
            <person name="de Vries R.P."/>
            <person name="Ferreira P."/>
            <person name="Findley K."/>
            <person name="Foster B."/>
            <person name="Gaskell J."/>
            <person name="Glotzer D."/>
            <person name="Gorecki P."/>
            <person name="Heitman J."/>
            <person name="Hesse C."/>
            <person name="Hori C."/>
            <person name="Igarashi K."/>
            <person name="Jurgens J.A."/>
            <person name="Kallen N."/>
            <person name="Kersten P."/>
            <person name="Kohler A."/>
            <person name="Kuees U."/>
            <person name="Kumar T.K.A."/>
            <person name="Kuo A."/>
            <person name="LaButti K."/>
            <person name="Larrondo L.F."/>
            <person name="Lindquist E."/>
            <person name="Ling A."/>
            <person name="Lombard V."/>
            <person name="Lucas S."/>
            <person name="Lundell T."/>
            <person name="Martin R."/>
            <person name="McLaughlin D.J."/>
            <person name="Morgenstern I."/>
            <person name="Morin E."/>
            <person name="Murat C."/>
            <person name="Nagy L.G."/>
            <person name="Nolan M."/>
            <person name="Ohm R.A."/>
            <person name="Patyshakuliyeva A."/>
            <person name="Rokas A."/>
            <person name="Ruiz-Duenas F.J."/>
            <person name="Sabat G."/>
            <person name="Salamov A."/>
            <person name="Samejima M."/>
            <person name="Schmutz J."/>
            <person name="Slot J.C."/>
            <person name="St John F."/>
            <person name="Stenlid J."/>
            <person name="Sun H."/>
            <person name="Sun S."/>
            <person name="Syed K."/>
            <person name="Tsang A."/>
            <person name="Wiebenga A."/>
            <person name="Young D."/>
            <person name="Pisabarro A."/>
            <person name="Eastwood D.C."/>
            <person name="Martin F."/>
            <person name="Cullen D."/>
            <person name="Grigoriev I.V."/>
            <person name="Hibbett D.S."/>
        </authorList>
    </citation>
    <scope>NUCLEOTIDE SEQUENCE [LARGE SCALE GENOMIC DNA]</scope>
    <source>
        <strain evidence="3">HHB-11173 SS5</strain>
    </source>
</reference>
<dbReference type="EMBL" id="JH687566">
    <property type="protein sequence ID" value="EIN03434.1"/>
    <property type="molecule type" value="Genomic_DNA"/>
</dbReference>
<keyword evidence="3" id="KW-1185">Reference proteome</keyword>
<proteinExistence type="predicted"/>
<dbReference type="Proteomes" id="UP000054196">
    <property type="component" value="Unassembled WGS sequence"/>
</dbReference>
<evidence type="ECO:0000256" key="1">
    <source>
        <dbReference type="SAM" id="MobiDB-lite"/>
    </source>
</evidence>
<evidence type="ECO:0000313" key="3">
    <source>
        <dbReference type="Proteomes" id="UP000054196"/>
    </source>
</evidence>
<protein>
    <submittedName>
        <fullName evidence="2">Uncharacterized protein</fullName>
    </submittedName>
</protein>
<evidence type="ECO:0000313" key="2">
    <source>
        <dbReference type="EMBL" id="EIN03434.1"/>
    </source>
</evidence>
<dbReference type="GeneID" id="18882949"/>
<dbReference type="KEGG" id="psq:PUNSTDRAFT_48109"/>
<feature type="region of interest" description="Disordered" evidence="1">
    <location>
        <begin position="1"/>
        <end position="26"/>
    </location>
</feature>
<accession>R7S0Q7</accession>
<dbReference type="AlphaFoldDB" id="R7S0Q7"/>